<dbReference type="InterPro" id="IPR036554">
    <property type="entry name" value="GHMP_kinase_C_sf"/>
</dbReference>
<dbReference type="InterPro" id="IPR014721">
    <property type="entry name" value="Ribsml_uS5_D2-typ_fold_subgr"/>
</dbReference>
<dbReference type="InterPro" id="IPR052203">
    <property type="entry name" value="GHMP_Kinase-Related"/>
</dbReference>
<dbReference type="SUPFAM" id="SSF54211">
    <property type="entry name" value="Ribosomal protein S5 domain 2-like"/>
    <property type="match status" value="1"/>
</dbReference>
<dbReference type="PRINTS" id="PR00960">
    <property type="entry name" value="LMBPPROTEIN"/>
</dbReference>
<keyword evidence="7" id="KW-1185">Reference proteome</keyword>
<dbReference type="InParanoid" id="A0A0G2JVI4"/>
<dbReference type="Pfam" id="PF08544">
    <property type="entry name" value="GHMP_kinases_C"/>
    <property type="match status" value="1"/>
</dbReference>
<evidence type="ECO:0000256" key="1">
    <source>
        <dbReference type="ARBA" id="ARBA00022679"/>
    </source>
</evidence>
<reference evidence="6" key="1">
    <citation type="submission" date="2024-01" db="EMBL/GenBank/DDBJ databases">
        <title>GRCr8: a new rat reference genome assembly contstructed from accurate long reads and long range scaffolding.</title>
        <authorList>
            <person name="Doris P.A."/>
            <person name="Kalbfleisch T."/>
            <person name="Li K."/>
            <person name="Howe K."/>
            <person name="Wood J."/>
        </authorList>
    </citation>
    <scope>NUCLEOTIDE SEQUENCE [LARGE SCALE GENOMIC DNA]</scope>
    <source>
        <strain evidence="6">Brown Norway</strain>
    </source>
</reference>
<dbReference type="PANTHER" id="PTHR32463:SF0">
    <property type="entry name" value="L-FUCOSE KINASE"/>
    <property type="match status" value="1"/>
</dbReference>
<dbReference type="jPOST" id="A0A0G2JVI4"/>
<dbReference type="InterPro" id="IPR013750">
    <property type="entry name" value="GHMP_kinase_C_dom"/>
</dbReference>
<dbReference type="Gene3D" id="3.30.230.120">
    <property type="match status" value="1"/>
</dbReference>
<dbReference type="InterPro" id="IPR020568">
    <property type="entry name" value="Ribosomal_Su5_D2-typ_SF"/>
</dbReference>
<evidence type="ECO:0000313" key="7">
    <source>
        <dbReference type="Proteomes" id="UP000002494"/>
    </source>
</evidence>
<protein>
    <submittedName>
        <fullName evidence="6">Fucose kinase</fullName>
    </submittedName>
</protein>
<dbReference type="Reactome" id="R-RNO-6787639">
    <property type="pathway name" value="GDP-fucose biosynthesis"/>
</dbReference>
<evidence type="ECO:0007829" key="9">
    <source>
        <dbReference type="PeptideAtlas" id="A0A0G2JVI4"/>
    </source>
</evidence>
<dbReference type="GO" id="GO:0046835">
    <property type="term" value="P:carbohydrate phosphorylation"/>
    <property type="evidence" value="ECO:0000266"/>
    <property type="project" value="RGD"/>
</dbReference>
<dbReference type="InterPro" id="IPR001174">
    <property type="entry name" value="HddA/FKP"/>
</dbReference>
<evidence type="ECO:0000259" key="4">
    <source>
        <dbReference type="Pfam" id="PF07959"/>
    </source>
</evidence>
<evidence type="ECO:0000256" key="3">
    <source>
        <dbReference type="ARBA" id="ARBA00022777"/>
    </source>
</evidence>
<dbReference type="STRING" id="10116.ENSRNOP00000069496"/>
<dbReference type="FunCoup" id="A0A0G2JVI4">
    <property type="interactions" value="1830"/>
</dbReference>
<proteinExistence type="evidence at protein level"/>
<dbReference type="OMA" id="QRWREAW"/>
<dbReference type="Proteomes" id="UP000002494">
    <property type="component" value="Chromosome 19"/>
</dbReference>
<dbReference type="ExpressionAtlas" id="A0A0G2JVI4">
    <property type="expression patterns" value="baseline and differential"/>
</dbReference>
<evidence type="ECO:0000259" key="5">
    <source>
        <dbReference type="Pfam" id="PF08544"/>
    </source>
</evidence>
<dbReference type="GeneTree" id="ENSGT00390000002251"/>
<keyword evidence="2" id="KW-0547">Nucleotide-binding</keyword>
<dbReference type="GO" id="GO:1903350">
    <property type="term" value="P:response to dopamine"/>
    <property type="evidence" value="ECO:0000270"/>
    <property type="project" value="RGD"/>
</dbReference>
<dbReference type="OrthoDB" id="271303at2759"/>
<keyword evidence="1" id="KW-0808">Transferase</keyword>
<dbReference type="SUPFAM" id="SSF55060">
    <property type="entry name" value="GHMP Kinase, C-terminal domain"/>
    <property type="match status" value="1"/>
</dbReference>
<dbReference type="GO" id="GO:0005524">
    <property type="term" value="F:ATP binding"/>
    <property type="evidence" value="ECO:0007669"/>
    <property type="project" value="UniProtKB-KW"/>
</dbReference>
<dbReference type="CTD" id="197258"/>
<reference evidence="6" key="2">
    <citation type="submission" date="2025-08" db="UniProtKB">
        <authorList>
            <consortium name="Ensembl"/>
        </authorList>
    </citation>
    <scope>IDENTIFICATION</scope>
    <source>
        <strain evidence="6">Brown Norway</strain>
    </source>
</reference>
<gene>
    <name evidence="6 8" type="primary">Fcsk</name>
    <name evidence="8" type="synonym">Fuk</name>
</gene>
<reference evidence="6" key="3">
    <citation type="submission" date="2025-09" db="UniProtKB">
        <authorList>
            <consortium name="Ensembl"/>
        </authorList>
    </citation>
    <scope>IDENTIFICATION</scope>
    <source>
        <strain evidence="6">Brown Norway</strain>
    </source>
</reference>
<dbReference type="KEGG" id="rno:307848"/>
<dbReference type="RGD" id="1307000">
    <property type="gene designation" value="Fcsk"/>
</dbReference>
<dbReference type="InterPro" id="IPR012887">
    <property type="entry name" value="GDP_fucose_pyrophosphorylase"/>
</dbReference>
<dbReference type="AGR" id="RGD:1307000"/>
<keyword evidence="9" id="KW-1267">Proteomics identification</keyword>
<dbReference type="Bgee" id="ENSRNOG00000059453">
    <property type="expression patterns" value="Expressed in duodenum and 18 other cell types or tissues"/>
</dbReference>
<evidence type="ECO:0000313" key="8">
    <source>
        <dbReference type="RGD" id="1307000"/>
    </source>
</evidence>
<dbReference type="GO" id="GO:0042352">
    <property type="term" value="P:GDP-L-fucose salvage"/>
    <property type="evidence" value="ECO:0000266"/>
    <property type="project" value="RGD"/>
</dbReference>
<sequence length="1050" mass="115588">MDQPKGVNWTVIILTCQYKDSVQVFQRELEVRQKREQIPAGTMLLAVEDPQTRVGSGGATLNALLVAAEHLSARAGFTVVTSDVLHSAWILILHMGRDFPFDDCGRAFTCLPVENPQAPVEALVCNLDCLLDIMTHRLGPGSPPGVWVCSTDMLLSVPPNPGISWDGFRGTRVIAFPGSLAYALNHGVYLTDSQGVVLDIYYQGTKAEIQRCVRPDGLVPLVSGVVFFSVETAEHLLATHVSPPLDACTYMGLDSGAQPVQLSLFFDILLCMARNMSRENFVAGRPPEMGQGDPDVARYLKGARAQLWRELRDQPLTMVYVPDGGYSYMTTDATEFLHRLTMPGVAVAQIVHSQVEEPQLLEATCSVVSCLLEGPVHLGPRSVLQHCHLRGPIHIGAGCFVSGLDTAHSEALHGLELHDLILQGHHIRLHGSQSRVFTLAGRLDSWERQGAGMYLNMSWNEFFKKTGIRDWDLWDPDTPLSDRCLLSARLFPVLHPTRALGPQDVLWMLHPHKDRGEALRAWRASWRLSWEQLQPRLDRAATLDFRRDLFFRQALQKARHVLEARQDLCLHPLIRAAVGEGCSGPLLATLDKVAAGAEDPGVAARALACVADVLGCMAEGQGGLRSGPAANPEWIQPFSYLERGDLMRGVEALAQEREKWLTRPALLVRAARHYEGAEQILIRQAVMTARHFVSTQPVELPAPGQWVVTECPARVDFSGGWSDTPPIAYELGGAVLGLAVRVDGRRPIGAKARRILEPELWLAVGPRQDEMTVKIVCRSLDDLQDYCQPHAPGALLKAAFICADIVHVNSEVPLHEQLLRSFNGGFELHTWSELPHGSGLGGGWQDQVSGLMPGIKVGRSRAQLPLKVEVEEITVPENFVQRINDHLLLVYTGKTRLARNLLQDVLRNWYARLPVVVQNARRLVRQTEKCAEAFRQGNLALLGQYLTSYWEQKKLMAPGCEPLAVHRMMDVLAPYAFGQSLAGAGGGGFLYLLTKEPRQKEVLEAVLAKVEGLGNYSVHLVQVDTQGLSLQLLGHDAHLCGAGPSEVGNT</sequence>
<feature type="domain" description="GDP-fucose pyrophosphorylase" evidence="4">
    <location>
        <begin position="82"/>
        <end position="496"/>
    </location>
</feature>
<evidence type="ECO:0000256" key="2">
    <source>
        <dbReference type="ARBA" id="ARBA00022741"/>
    </source>
</evidence>
<dbReference type="Gene3D" id="3.30.230.10">
    <property type="match status" value="1"/>
</dbReference>
<dbReference type="IntAct" id="A0A0G2JVI4">
    <property type="interactions" value="2"/>
</dbReference>
<dbReference type="Ensembl" id="ENSRNOT00000091720.3">
    <property type="protein sequence ID" value="ENSRNOP00000069496.2"/>
    <property type="gene ID" value="ENSRNOG00000059453.3"/>
</dbReference>
<keyword evidence="3" id="KW-0418">Kinase</keyword>
<accession>A0A0G2JVI4</accession>
<evidence type="ECO:0000313" key="6">
    <source>
        <dbReference type="Ensembl" id="ENSRNOP00000069496.2"/>
    </source>
</evidence>
<name>A0A0G2JVI4_RAT</name>
<dbReference type="AlphaFoldDB" id="A0A0G2JVI4"/>
<dbReference type="Pfam" id="PF07959">
    <property type="entry name" value="Fucose_pyrophosphorylase"/>
    <property type="match status" value="1"/>
</dbReference>
<dbReference type="PhosphoSitePlus" id="A0A0G2JVI4"/>
<feature type="domain" description="GHMP kinase C-terminal" evidence="5">
    <location>
        <begin position="931"/>
        <end position="1009"/>
    </location>
</feature>
<dbReference type="PANTHER" id="PTHR32463">
    <property type="entry name" value="L-FUCOSE KINASE"/>
    <property type="match status" value="1"/>
</dbReference>
<dbReference type="GO" id="GO:0050201">
    <property type="term" value="F:fucokinase activity"/>
    <property type="evidence" value="ECO:0000266"/>
    <property type="project" value="RGD"/>
</dbReference>
<organism evidence="6 7">
    <name type="scientific">Rattus norvegicus</name>
    <name type="common">Rat</name>
    <dbReference type="NCBI Taxonomy" id="10116"/>
    <lineage>
        <taxon>Eukaryota</taxon>
        <taxon>Metazoa</taxon>
        <taxon>Chordata</taxon>
        <taxon>Craniata</taxon>
        <taxon>Vertebrata</taxon>
        <taxon>Euteleostomi</taxon>
        <taxon>Mammalia</taxon>
        <taxon>Eutheria</taxon>
        <taxon>Euarchontoglires</taxon>
        <taxon>Glires</taxon>
        <taxon>Rodentia</taxon>
        <taxon>Myomorpha</taxon>
        <taxon>Muroidea</taxon>
        <taxon>Muridae</taxon>
        <taxon>Murinae</taxon>
        <taxon>Rattus</taxon>
    </lineage>
</organism>